<reference evidence="1 3" key="1">
    <citation type="submission" date="2018-09" db="EMBL/GenBank/DDBJ databases">
        <title>Murine metabolic-syndrome-specific gut microbial biobank.</title>
        <authorList>
            <person name="Liu C."/>
        </authorList>
    </citation>
    <scope>NUCLEOTIDE SEQUENCE [LARGE SCALE GENOMIC DNA]</scope>
    <source>
        <strain evidence="1 3">0.1X-D8-26</strain>
    </source>
</reference>
<dbReference type="Proteomes" id="UP000267159">
    <property type="component" value="Unassembled WGS sequence"/>
</dbReference>
<evidence type="ECO:0000313" key="4">
    <source>
        <dbReference type="Proteomes" id="UP000298073"/>
    </source>
</evidence>
<dbReference type="RefSeq" id="WP_121766830.1">
    <property type="nucleotide sequence ID" value="NZ_CABIXU010000128.1"/>
</dbReference>
<dbReference type="EMBL" id="SPPV01000110">
    <property type="protein sequence ID" value="TFU44688.1"/>
    <property type="molecule type" value="Genomic_DNA"/>
</dbReference>
<gene>
    <name evidence="1" type="ORF">D7Y07_14555</name>
    <name evidence="2" type="ORF">E4T97_21640</name>
</gene>
<dbReference type="EMBL" id="RAZM01000055">
    <property type="protein sequence ID" value="RLT79300.1"/>
    <property type="molecule type" value="Genomic_DNA"/>
</dbReference>
<organism evidence="1 3">
    <name type="scientific">Bacteroides acidifaciens</name>
    <dbReference type="NCBI Taxonomy" id="85831"/>
    <lineage>
        <taxon>Bacteria</taxon>
        <taxon>Pseudomonadati</taxon>
        <taxon>Bacteroidota</taxon>
        <taxon>Bacteroidia</taxon>
        <taxon>Bacteroidales</taxon>
        <taxon>Bacteroidaceae</taxon>
        <taxon>Bacteroides</taxon>
    </lineage>
</organism>
<evidence type="ECO:0000313" key="1">
    <source>
        <dbReference type="EMBL" id="RLT79300.1"/>
    </source>
</evidence>
<evidence type="ECO:0000313" key="2">
    <source>
        <dbReference type="EMBL" id="TFU44688.1"/>
    </source>
</evidence>
<dbReference type="AlphaFoldDB" id="A0A3L7Z3Q6"/>
<dbReference type="Proteomes" id="UP000298073">
    <property type="component" value="Unassembled WGS sequence"/>
</dbReference>
<proteinExistence type="predicted"/>
<reference evidence="2 4" key="2">
    <citation type="submission" date="2019-03" db="EMBL/GenBank/DDBJ databases">
        <title>Diversity of the mouse oral microbiome.</title>
        <authorList>
            <person name="Joseph S."/>
            <person name="Aduse-Opoku J."/>
            <person name="Curtis M."/>
            <person name="Wade W."/>
            <person name="Hashim A."/>
        </authorList>
    </citation>
    <scope>NUCLEOTIDE SEQUENCE [LARGE SCALE GENOMIC DNA]</scope>
    <source>
        <strain evidence="2 4">P2318</strain>
    </source>
</reference>
<dbReference type="Pfam" id="PF12954">
    <property type="entry name" value="DUF3843"/>
    <property type="match status" value="2"/>
</dbReference>
<sequence>MKEQKIYMRTWTEMHGRAKVMATDEWYLNLVNELLPLVASSYMYQGREMVEDQRRVALSCALYLEDCVADAGNWREFIHWHKENYGRYLPFHSLSADYLPDEINREDIAFLLWAVNSPVGDGFDWVENPMNKDLLEFADVLYERLDAVFESAPISEHLAPGWMMETELMRKKRRPLPVALPGEKMPANVERFLEASNGEPLMFFGSYNVLKLFFINSLKWEDEEDALLPDLAEFDNFVVYGNPKGLLIGPDVAQFFADKNNPFYSVEEAEEGAYEMFCEEGLCPFDLLKYGMEHNLLPDAQFPFENGKALLQENWDFVARWFLGEFYEGE</sequence>
<comment type="caution">
    <text evidence="1">The sequence shown here is derived from an EMBL/GenBank/DDBJ whole genome shotgun (WGS) entry which is preliminary data.</text>
</comment>
<dbReference type="InterPro" id="IPR024214">
    <property type="entry name" value="DUF3843"/>
</dbReference>
<dbReference type="OrthoDB" id="693120at2"/>
<name>A0A3L7Z3Q6_9BACE</name>
<evidence type="ECO:0000313" key="3">
    <source>
        <dbReference type="Proteomes" id="UP000267159"/>
    </source>
</evidence>
<accession>A0A3L7Z3Q6</accession>
<protein>
    <submittedName>
        <fullName evidence="1">DUF3843 family protein</fullName>
    </submittedName>
</protein>